<gene>
    <name evidence="1" type="ORF">CVT23_06275</name>
</gene>
<reference evidence="1 2" key="1">
    <citation type="submission" date="2017-11" db="EMBL/GenBank/DDBJ databases">
        <title>Draft genome sequence of Rhizobiales bacterium SY3-13.</title>
        <authorList>
            <person name="Sun C."/>
        </authorList>
    </citation>
    <scope>NUCLEOTIDE SEQUENCE [LARGE SCALE GENOMIC DNA]</scope>
    <source>
        <strain evidence="1 2">SY3-13</strain>
    </source>
</reference>
<proteinExistence type="predicted"/>
<comment type="caution">
    <text evidence="1">The sequence shown here is derived from an EMBL/GenBank/DDBJ whole genome shotgun (WGS) entry which is preliminary data.</text>
</comment>
<dbReference type="Gene3D" id="3.30.160.150">
    <property type="entry name" value="Lipoprotein like domain"/>
    <property type="match status" value="1"/>
</dbReference>
<dbReference type="RefSeq" id="WP_109792646.1">
    <property type="nucleotide sequence ID" value="NZ_PHIG01000025.1"/>
</dbReference>
<name>A0A2M9G4E9_9PROT</name>
<dbReference type="Proteomes" id="UP000229498">
    <property type="component" value="Unassembled WGS sequence"/>
</dbReference>
<evidence type="ECO:0000313" key="2">
    <source>
        <dbReference type="Proteomes" id="UP000229498"/>
    </source>
</evidence>
<dbReference type="OrthoDB" id="7629596at2"/>
<dbReference type="InterPro" id="IPR006311">
    <property type="entry name" value="TAT_signal"/>
</dbReference>
<protein>
    <recommendedName>
        <fullName evidence="3">LPS-assembly lipoprotein</fullName>
    </recommendedName>
</protein>
<accession>A0A2M9G4E9</accession>
<evidence type="ECO:0000313" key="1">
    <source>
        <dbReference type="EMBL" id="PJK30546.1"/>
    </source>
</evidence>
<dbReference type="PROSITE" id="PS51318">
    <property type="entry name" value="TAT"/>
    <property type="match status" value="1"/>
</dbReference>
<dbReference type="AlphaFoldDB" id="A0A2M9G4E9"/>
<dbReference type="EMBL" id="PHIG01000025">
    <property type="protein sequence ID" value="PJK30546.1"/>
    <property type="molecule type" value="Genomic_DNA"/>
</dbReference>
<dbReference type="PROSITE" id="PS51257">
    <property type="entry name" value="PROKAR_LIPOPROTEIN"/>
    <property type="match status" value="1"/>
</dbReference>
<keyword evidence="2" id="KW-1185">Reference proteome</keyword>
<evidence type="ECO:0008006" key="3">
    <source>
        <dbReference type="Google" id="ProtNLM"/>
    </source>
</evidence>
<organism evidence="1 2">
    <name type="scientific">Minwuia thermotolerans</name>
    <dbReference type="NCBI Taxonomy" id="2056226"/>
    <lineage>
        <taxon>Bacteria</taxon>
        <taxon>Pseudomonadati</taxon>
        <taxon>Pseudomonadota</taxon>
        <taxon>Alphaproteobacteria</taxon>
        <taxon>Minwuiales</taxon>
        <taxon>Minwuiaceae</taxon>
        <taxon>Minwuia</taxon>
    </lineage>
</organism>
<sequence length="173" mass="18627">MSSSERRIARRGALAALALGALALAGCGFQPVYAPGGAGDVRGPLSRLEVQEQKGNAAFATRNALLDALGAPDKPADPEHFLRLEVLEDRESAGIQADETVSRINVSLTGHWWLLAADRESVLDSGSERRTVSYNVVDDEYATLIAGREASEQAGRLVGQAIRTRLLFHFTRN</sequence>